<dbReference type="Gene3D" id="3.40.50.1820">
    <property type="entry name" value="alpha/beta hydrolase"/>
    <property type="match status" value="1"/>
</dbReference>
<gene>
    <name evidence="2" type="ORF">NKE59_03940</name>
</gene>
<evidence type="ECO:0000313" key="2">
    <source>
        <dbReference type="EMBL" id="XCC58445.1"/>
    </source>
</evidence>
<dbReference type="InterPro" id="IPR029058">
    <property type="entry name" value="AB_hydrolase_fold"/>
</dbReference>
<feature type="chain" id="PRO_5043380912" description="Alpha/beta hydrolase" evidence="1">
    <location>
        <begin position="19"/>
        <end position="236"/>
    </location>
</feature>
<accession>A0AAU8A4A7</accession>
<dbReference type="RefSeq" id="WP_353439682.1">
    <property type="nucleotide sequence ID" value="NZ_CP099959.1"/>
</dbReference>
<proteinExistence type="predicted"/>
<protein>
    <recommendedName>
        <fullName evidence="3">Alpha/beta hydrolase</fullName>
    </recommendedName>
</protein>
<feature type="signal peptide" evidence="1">
    <location>
        <begin position="1"/>
        <end position="18"/>
    </location>
</feature>
<evidence type="ECO:0000256" key="1">
    <source>
        <dbReference type="SAM" id="SignalP"/>
    </source>
</evidence>
<keyword evidence="1" id="KW-0732">Signal</keyword>
<reference evidence="2" key="1">
    <citation type="submission" date="2022-06" db="EMBL/GenBank/DDBJ databases">
        <title>New Polynucleobacter species.</title>
        <authorList>
            <person name="Hahn M.W."/>
        </authorList>
    </citation>
    <scope>NUCLEOTIDE SEQUENCE</scope>
    <source>
        <strain evidence="2">UK-FUSCHL-C3</strain>
    </source>
</reference>
<evidence type="ECO:0008006" key="3">
    <source>
        <dbReference type="Google" id="ProtNLM"/>
    </source>
</evidence>
<dbReference type="AlphaFoldDB" id="A0AAU8A4A7"/>
<dbReference type="EMBL" id="CP099959">
    <property type="protein sequence ID" value="XCC58445.1"/>
    <property type="molecule type" value="Genomic_DNA"/>
</dbReference>
<sequence>MRLIVFAILSFTSLYLHASCTDQLIDNVKYSNEFTVPYILTSQNQSPQYVLILMPGGAGTLNPHINNEGKLQFDFAGNFLIRSRNRFCDSQFATASTNSTESPERMGALINDLGTRFPNAKICMVGTSRSTYSTMGLAEKFDGKIDCIVHTASMNQIARFDTRKFKSRHLMVHHKNDPCHLTTYASTQSNHERYKTPLITMDGGSSTGDACQAFSYHGFHDIEQQTIDKIKAWIKQ</sequence>
<organism evidence="2">
    <name type="scientific">Polynucleobacter sp. UK-FUSCHL-C3</name>
    <dbReference type="NCBI Taxonomy" id="2955208"/>
    <lineage>
        <taxon>Bacteria</taxon>
        <taxon>Pseudomonadati</taxon>
        <taxon>Pseudomonadota</taxon>
        <taxon>Betaproteobacteria</taxon>
        <taxon>Burkholderiales</taxon>
        <taxon>Burkholderiaceae</taxon>
        <taxon>Polynucleobacter</taxon>
    </lineage>
</organism>
<name>A0AAU8A4A7_9BURK</name>